<dbReference type="InterPro" id="IPR038717">
    <property type="entry name" value="Tc1-like_DDE_dom"/>
</dbReference>
<dbReference type="PANTHER" id="PTHR46564:SF1">
    <property type="entry name" value="TRANSPOSASE"/>
    <property type="match status" value="1"/>
</dbReference>
<dbReference type="AlphaFoldDB" id="I3VIQ0"/>
<organism evidence="2">
    <name type="scientific">uncultured bacterium F41-01</name>
    <dbReference type="NCBI Taxonomy" id="1191437"/>
    <lineage>
        <taxon>Bacteria</taxon>
        <taxon>environmental samples</taxon>
    </lineage>
</organism>
<accession>I3VIQ0</accession>
<proteinExistence type="predicted"/>
<dbReference type="Gene3D" id="3.30.420.10">
    <property type="entry name" value="Ribonuclease H-like superfamily/Ribonuclease H"/>
    <property type="match status" value="1"/>
</dbReference>
<dbReference type="InterPro" id="IPR036397">
    <property type="entry name" value="RNaseH_sf"/>
</dbReference>
<feature type="domain" description="Tc1-like transposase DDE" evidence="1">
    <location>
        <begin position="1"/>
        <end position="74"/>
    </location>
</feature>
<reference evidence="2" key="1">
    <citation type="submission" date="2012-04" db="EMBL/GenBank/DDBJ databases">
        <title>Characterization of mineral phosphate solubilization trait from soil metagenome.</title>
        <authorList>
            <person name="Chhabra S."/>
            <person name="Brazil D."/>
            <person name="Morrissey J."/>
            <person name="Burke J."/>
            <person name="O'Gara F."/>
            <person name="Dowling D."/>
        </authorList>
    </citation>
    <scope>NUCLEOTIDE SEQUENCE</scope>
</reference>
<sequence>MEHLLAPARRADDIVFLDNVKFHYSARAVSLSEATGARVEYLPAYSPDFDPIEECIAKLKTILRTLKARTQRTLSTALKYALAQVTPEDIRGWFKHCGYTYSLN</sequence>
<evidence type="ECO:0000313" key="2">
    <source>
        <dbReference type="EMBL" id="AFK79256.1"/>
    </source>
</evidence>
<dbReference type="PANTHER" id="PTHR46564">
    <property type="entry name" value="TRANSPOSASE"/>
    <property type="match status" value="1"/>
</dbReference>
<dbReference type="Pfam" id="PF13358">
    <property type="entry name" value="DDE_3"/>
    <property type="match status" value="1"/>
</dbReference>
<dbReference type="GO" id="GO:0003676">
    <property type="term" value="F:nucleic acid binding"/>
    <property type="evidence" value="ECO:0007669"/>
    <property type="project" value="InterPro"/>
</dbReference>
<name>I3VIQ0_9BACT</name>
<evidence type="ECO:0000259" key="1">
    <source>
        <dbReference type="Pfam" id="PF13358"/>
    </source>
</evidence>
<dbReference type="EMBL" id="JQ970528">
    <property type="protein sequence ID" value="AFK79256.1"/>
    <property type="molecule type" value="Genomic_DNA"/>
</dbReference>
<protein>
    <submittedName>
        <fullName evidence="2">Transposase</fullName>
    </submittedName>
</protein>